<dbReference type="RefSeq" id="XP_015402922.1">
    <property type="nucleotide sequence ID" value="XM_015554462.1"/>
</dbReference>
<dbReference type="Proteomes" id="UP000037505">
    <property type="component" value="Unassembled WGS sequence"/>
</dbReference>
<evidence type="ECO:0000256" key="1">
    <source>
        <dbReference type="SAM" id="Coils"/>
    </source>
</evidence>
<sequence>MPPNHYLHIALKLLQFDSVRNIIVRGAKTAMAPRPKELYPPQDASDTEIDERSPGTHNPITVPEDQSVATRTSYMPRSLEDTAKLVRSEDPGERALGQTLQCYQMQLMLLEQQYKRYKSRLEEERKASESGSS</sequence>
<evidence type="ECO:0000313" key="4">
    <source>
        <dbReference type="Proteomes" id="UP000037505"/>
    </source>
</evidence>
<dbReference type="AlphaFoldDB" id="A0A0L1IRA2"/>
<comment type="caution">
    <text evidence="3">The sequence shown here is derived from an EMBL/GenBank/DDBJ whole genome shotgun (WGS) entry which is preliminary data.</text>
</comment>
<keyword evidence="4" id="KW-1185">Reference proteome</keyword>
<reference evidence="3 4" key="1">
    <citation type="submission" date="2014-06" db="EMBL/GenBank/DDBJ databases">
        <title>The Genome of the Aflatoxigenic Filamentous Fungus Aspergillus nomius.</title>
        <authorList>
            <person name="Moore M.G."/>
            <person name="Shannon B.M."/>
            <person name="Brian M.M."/>
        </authorList>
    </citation>
    <scope>NUCLEOTIDE SEQUENCE [LARGE SCALE GENOMIC DNA]</scope>
    <source>
        <strain evidence="3 4">NRRL 13137</strain>
    </source>
</reference>
<feature type="coiled-coil region" evidence="1">
    <location>
        <begin position="100"/>
        <end position="127"/>
    </location>
</feature>
<evidence type="ECO:0000313" key="3">
    <source>
        <dbReference type="EMBL" id="KNG81999.1"/>
    </source>
</evidence>
<organism evidence="3 4">
    <name type="scientific">Aspergillus nomiae NRRL (strain ATCC 15546 / NRRL 13137 / CBS 260.88 / M93)</name>
    <dbReference type="NCBI Taxonomy" id="1509407"/>
    <lineage>
        <taxon>Eukaryota</taxon>
        <taxon>Fungi</taxon>
        <taxon>Dikarya</taxon>
        <taxon>Ascomycota</taxon>
        <taxon>Pezizomycotina</taxon>
        <taxon>Eurotiomycetes</taxon>
        <taxon>Eurotiomycetidae</taxon>
        <taxon>Eurotiales</taxon>
        <taxon>Aspergillaceae</taxon>
        <taxon>Aspergillus</taxon>
        <taxon>Aspergillus subgen. Circumdati</taxon>
    </lineage>
</organism>
<gene>
    <name evidence="3" type="ORF">ANOM_009206</name>
</gene>
<dbReference type="OrthoDB" id="4503012at2759"/>
<dbReference type="EMBL" id="JNOM01000388">
    <property type="protein sequence ID" value="KNG81999.1"/>
    <property type="molecule type" value="Genomic_DNA"/>
</dbReference>
<feature type="region of interest" description="Disordered" evidence="2">
    <location>
        <begin position="31"/>
        <end position="66"/>
    </location>
</feature>
<name>A0A0L1IRA2_ASPN3</name>
<protein>
    <submittedName>
        <fullName evidence="3">Uncharacterized protein</fullName>
    </submittedName>
</protein>
<proteinExistence type="predicted"/>
<keyword evidence="1" id="KW-0175">Coiled coil</keyword>
<evidence type="ECO:0000256" key="2">
    <source>
        <dbReference type="SAM" id="MobiDB-lite"/>
    </source>
</evidence>
<accession>A0A0L1IRA2</accession>
<dbReference type="GeneID" id="26811010"/>